<organism evidence="2 3">
    <name type="scientific">Tolypothrix tenuis PCC 7101</name>
    <dbReference type="NCBI Taxonomy" id="231146"/>
    <lineage>
        <taxon>Bacteria</taxon>
        <taxon>Bacillati</taxon>
        <taxon>Cyanobacteriota</taxon>
        <taxon>Cyanophyceae</taxon>
        <taxon>Nostocales</taxon>
        <taxon>Tolypothrichaceae</taxon>
        <taxon>Tolypothrix</taxon>
    </lineage>
</organism>
<keyword evidence="1" id="KW-1133">Transmembrane helix</keyword>
<gene>
    <name evidence="2" type="ORF">NIES37_32290</name>
</gene>
<feature type="transmembrane region" description="Helical" evidence="1">
    <location>
        <begin position="66"/>
        <end position="85"/>
    </location>
</feature>
<feature type="transmembrane region" description="Helical" evidence="1">
    <location>
        <begin position="138"/>
        <end position="161"/>
    </location>
</feature>
<dbReference type="KEGG" id="ttq:NIES37_32290"/>
<dbReference type="RefSeq" id="WP_096577236.1">
    <property type="nucleotide sequence ID" value="NZ_CAWNJS010000001.1"/>
</dbReference>
<proteinExistence type="predicted"/>
<dbReference type="Proteomes" id="UP000218785">
    <property type="component" value="Chromosome"/>
</dbReference>
<keyword evidence="3" id="KW-1185">Reference proteome</keyword>
<protein>
    <submittedName>
        <fullName evidence="2">Uncharacterized protein</fullName>
    </submittedName>
</protein>
<dbReference type="EMBL" id="AP018248">
    <property type="protein sequence ID" value="BAY99250.1"/>
    <property type="molecule type" value="Genomic_DNA"/>
</dbReference>
<reference evidence="2 3" key="1">
    <citation type="submission" date="2017-06" db="EMBL/GenBank/DDBJ databases">
        <title>Genome sequencing of cyanobaciteial culture collection at National Institute for Environmental Studies (NIES).</title>
        <authorList>
            <person name="Hirose Y."/>
            <person name="Shimura Y."/>
            <person name="Fujisawa T."/>
            <person name="Nakamura Y."/>
            <person name="Kawachi M."/>
        </authorList>
    </citation>
    <scope>NUCLEOTIDE SEQUENCE [LARGE SCALE GENOMIC DNA]</scope>
    <source>
        <strain evidence="2 3">NIES-37</strain>
    </source>
</reference>
<keyword evidence="1" id="KW-0472">Membrane</keyword>
<evidence type="ECO:0000256" key="1">
    <source>
        <dbReference type="SAM" id="Phobius"/>
    </source>
</evidence>
<dbReference type="AlphaFoldDB" id="A0A1Z4N0M3"/>
<name>A0A1Z4N0M3_9CYAN</name>
<evidence type="ECO:0000313" key="2">
    <source>
        <dbReference type="EMBL" id="BAY99250.1"/>
    </source>
</evidence>
<evidence type="ECO:0000313" key="3">
    <source>
        <dbReference type="Proteomes" id="UP000218785"/>
    </source>
</evidence>
<keyword evidence="1" id="KW-0812">Transmembrane</keyword>
<accession>A0A1Z4N0M3</accession>
<sequence length="164" mass="18851">MSDSQPSTSSNANPLDNFEMELLKQEYFFLQNTIEDYNKQIWAIKALGITGTGAVILFALQQNKSLIALLGCAIPIFFWVLESQWKHFQRGFYPRVAEIETILVESCKLRGPAIFNSWSYSLKRVTVPKRKGYIWDGLLNPTVFISYILEIVFLLIAWKVIPLI</sequence>
<feature type="transmembrane region" description="Helical" evidence="1">
    <location>
        <begin position="42"/>
        <end position="60"/>
    </location>
</feature>